<keyword evidence="6" id="KW-0687">Ribonucleoprotein</keyword>
<keyword evidence="5" id="KW-0496">Mitochondrion</keyword>
<evidence type="ECO:0000256" key="1">
    <source>
        <dbReference type="ARBA" id="ARBA00004173"/>
    </source>
</evidence>
<dbReference type="GO" id="GO:0005739">
    <property type="term" value="C:mitochondrion"/>
    <property type="evidence" value="ECO:0007669"/>
    <property type="project" value="UniProtKB-SubCell"/>
</dbReference>
<comment type="similarity">
    <text evidence="2">Belongs to the universal ribosomal protein uS3 family.</text>
</comment>
<evidence type="ECO:0000256" key="3">
    <source>
        <dbReference type="ARBA" id="ARBA00022946"/>
    </source>
</evidence>
<dbReference type="Proteomes" id="UP000694867">
    <property type="component" value="Unplaced"/>
</dbReference>
<dbReference type="GO" id="GO:1990904">
    <property type="term" value="C:ribonucleoprotein complex"/>
    <property type="evidence" value="ECO:0007669"/>
    <property type="project" value="UniProtKB-KW"/>
</dbReference>
<keyword evidence="4 8" id="KW-0689">Ribosomal protein</keyword>
<protein>
    <submittedName>
        <fullName evidence="8">28S ribosomal protein S24, mitochondrial</fullName>
    </submittedName>
</protein>
<dbReference type="GO" id="GO:0005840">
    <property type="term" value="C:ribosome"/>
    <property type="evidence" value="ECO:0007669"/>
    <property type="project" value="UniProtKB-KW"/>
</dbReference>
<name>A0AAJ6QNX1_9ACAR</name>
<evidence type="ECO:0000313" key="7">
    <source>
        <dbReference type="Proteomes" id="UP000694867"/>
    </source>
</evidence>
<evidence type="ECO:0000256" key="2">
    <source>
        <dbReference type="ARBA" id="ARBA00010761"/>
    </source>
</evidence>
<dbReference type="KEGG" id="goe:100903347"/>
<organism evidence="7 8">
    <name type="scientific">Galendromus occidentalis</name>
    <name type="common">western predatory mite</name>
    <dbReference type="NCBI Taxonomy" id="34638"/>
    <lineage>
        <taxon>Eukaryota</taxon>
        <taxon>Metazoa</taxon>
        <taxon>Ecdysozoa</taxon>
        <taxon>Arthropoda</taxon>
        <taxon>Chelicerata</taxon>
        <taxon>Arachnida</taxon>
        <taxon>Acari</taxon>
        <taxon>Parasitiformes</taxon>
        <taxon>Mesostigmata</taxon>
        <taxon>Gamasina</taxon>
        <taxon>Phytoseioidea</taxon>
        <taxon>Phytoseiidae</taxon>
        <taxon>Typhlodrominae</taxon>
        <taxon>Galendromus</taxon>
    </lineage>
</organism>
<gene>
    <name evidence="8" type="primary">LOC100903347</name>
</gene>
<dbReference type="AlphaFoldDB" id="A0AAJ6QNX1"/>
<reference evidence="8" key="1">
    <citation type="submission" date="2025-08" db="UniProtKB">
        <authorList>
            <consortium name="RefSeq"/>
        </authorList>
    </citation>
    <scope>IDENTIFICATION</scope>
</reference>
<dbReference type="CTD" id="64951"/>
<dbReference type="GeneID" id="100903347"/>
<dbReference type="PANTHER" id="PTHR21244">
    <property type="entry name" value="MITOCHONDRIAL 28S RIBOSOMAL PROTEIN S24"/>
    <property type="match status" value="1"/>
</dbReference>
<dbReference type="PANTHER" id="PTHR21244:SF1">
    <property type="entry name" value="SMALL RIBOSOMAL SUBUNIT PROTEIN US3M"/>
    <property type="match status" value="1"/>
</dbReference>
<evidence type="ECO:0000256" key="5">
    <source>
        <dbReference type="ARBA" id="ARBA00023128"/>
    </source>
</evidence>
<sequence>MFAWFSRRAFSTTNSLCKKQAGRYKPSKHKGKHLTYEQACPPYLIAHWKSWLSWNTGGMLDGVRTAETVMDDMFIRKFMFGTFHRLFLTEVIVKRRHNMIYVGGVIDQSTLPRKIYFLTGYTEELLSYVLKCPVKLELQSVPHRDDVTYRIV</sequence>
<evidence type="ECO:0000256" key="4">
    <source>
        <dbReference type="ARBA" id="ARBA00022980"/>
    </source>
</evidence>
<accession>A0AAJ6QNX1</accession>
<dbReference type="InterPro" id="IPR026146">
    <property type="entry name" value="Ribosomal_uS3m"/>
</dbReference>
<evidence type="ECO:0000256" key="6">
    <source>
        <dbReference type="ARBA" id="ARBA00023274"/>
    </source>
</evidence>
<comment type="subcellular location">
    <subcellularLocation>
        <location evidence="1">Mitochondrion</location>
    </subcellularLocation>
</comment>
<keyword evidence="7" id="KW-1185">Reference proteome</keyword>
<dbReference type="GO" id="GO:0006412">
    <property type="term" value="P:translation"/>
    <property type="evidence" value="ECO:0007669"/>
    <property type="project" value="TreeGrafter"/>
</dbReference>
<proteinExistence type="inferred from homology"/>
<dbReference type="RefSeq" id="XP_003739133.1">
    <property type="nucleotide sequence ID" value="XM_003739085.2"/>
</dbReference>
<keyword evidence="3" id="KW-0809">Transit peptide</keyword>
<dbReference type="Pfam" id="PF14955">
    <property type="entry name" value="MRP-S24"/>
    <property type="match status" value="1"/>
</dbReference>
<evidence type="ECO:0000313" key="8">
    <source>
        <dbReference type="RefSeq" id="XP_003739133.1"/>
    </source>
</evidence>